<dbReference type="EMBL" id="CAUJNA010000402">
    <property type="protein sequence ID" value="CAJ1376527.1"/>
    <property type="molecule type" value="Genomic_DNA"/>
</dbReference>
<evidence type="ECO:0000313" key="2">
    <source>
        <dbReference type="EMBL" id="CAJ1376527.1"/>
    </source>
</evidence>
<proteinExistence type="predicted"/>
<accession>A0AA36HWC9</accession>
<reference evidence="2" key="1">
    <citation type="submission" date="2023-08" db="EMBL/GenBank/DDBJ databases">
        <authorList>
            <person name="Chen Y."/>
            <person name="Shah S."/>
            <person name="Dougan E. K."/>
            <person name="Thang M."/>
            <person name="Chan C."/>
        </authorList>
    </citation>
    <scope>NUCLEOTIDE SEQUENCE</scope>
</reference>
<evidence type="ECO:0000313" key="3">
    <source>
        <dbReference type="Proteomes" id="UP001178507"/>
    </source>
</evidence>
<evidence type="ECO:0000256" key="1">
    <source>
        <dbReference type="SAM" id="Coils"/>
    </source>
</evidence>
<gene>
    <name evidence="2" type="ORF">EVOR1521_LOCUS5570</name>
</gene>
<organism evidence="2 3">
    <name type="scientific">Effrenium voratum</name>
    <dbReference type="NCBI Taxonomy" id="2562239"/>
    <lineage>
        <taxon>Eukaryota</taxon>
        <taxon>Sar</taxon>
        <taxon>Alveolata</taxon>
        <taxon>Dinophyceae</taxon>
        <taxon>Suessiales</taxon>
        <taxon>Symbiodiniaceae</taxon>
        <taxon>Effrenium</taxon>
    </lineage>
</organism>
<dbReference type="AlphaFoldDB" id="A0AA36HWC9"/>
<protein>
    <submittedName>
        <fullName evidence="2">Uncharacterized protein</fullName>
    </submittedName>
</protein>
<dbReference type="Proteomes" id="UP001178507">
    <property type="component" value="Unassembled WGS sequence"/>
</dbReference>
<feature type="coiled-coil region" evidence="1">
    <location>
        <begin position="238"/>
        <end position="283"/>
    </location>
</feature>
<keyword evidence="1" id="KW-0175">Coiled coil</keyword>
<comment type="caution">
    <text evidence="2">The sequence shown here is derived from an EMBL/GenBank/DDBJ whole genome shotgun (WGS) entry which is preliminary data.</text>
</comment>
<sequence>MFKLLGEDASVKIDEFEQMRQLLTDFKKSSDTAIATFLSEAYAKTEESKQTIKKAVEQTESIAALLPTWQEITKRAEKLGVETVLRPNFLFRVKCELVKGLTSAGFHLHHKGFVQFAMHLHYRFNPLPKQKLPKRFDAVVEDVLIAQLEVLVSIWQALPRVVKEDMPEVIQALFRPQVELELMTNAVDVLVNRWQASKNRMMPDELVDFFANFKPATEDSPASMYWIVKAWQADKESNNDVHERVKHLSKQYQDAEESWKKEAEEKLKQAEKAKLLLEKATAEKVRSVICSSPAELKKVQERC</sequence>
<name>A0AA36HWC9_9DINO</name>
<keyword evidence="3" id="KW-1185">Reference proteome</keyword>